<name>S7Z9A3_PENO1</name>
<dbReference type="InterPro" id="IPR021463">
    <property type="entry name" value="Methyltransf_34"/>
</dbReference>
<evidence type="ECO:0000256" key="1">
    <source>
        <dbReference type="SAM" id="MobiDB-lite"/>
    </source>
</evidence>
<feature type="region of interest" description="Disordered" evidence="1">
    <location>
        <begin position="90"/>
        <end position="114"/>
    </location>
</feature>
<feature type="region of interest" description="Disordered" evidence="1">
    <location>
        <begin position="299"/>
        <end position="319"/>
    </location>
</feature>
<feature type="region of interest" description="Disordered" evidence="1">
    <location>
        <begin position="1"/>
        <end position="65"/>
    </location>
</feature>
<dbReference type="AlphaFoldDB" id="S7Z9A3"/>
<dbReference type="OrthoDB" id="6419443at2759"/>
<proteinExistence type="predicted"/>
<dbReference type="HOGENOM" id="CLU_028833_1_0_1"/>
<accession>S7Z9A3</accession>
<dbReference type="STRING" id="933388.S7Z9A3"/>
<keyword evidence="3" id="KW-1185">Reference proteome</keyword>
<dbReference type="eggNOG" id="ENOG502QR34">
    <property type="taxonomic scope" value="Eukaryota"/>
</dbReference>
<protein>
    <recommendedName>
        <fullName evidence="4">25S rRNA (Uridine(2843)-N(3))-methyltransferase</fullName>
    </recommendedName>
</protein>
<evidence type="ECO:0000313" key="2">
    <source>
        <dbReference type="EMBL" id="EPS25256.1"/>
    </source>
</evidence>
<feature type="compositionally biased region" description="Basic and acidic residues" evidence="1">
    <location>
        <begin position="9"/>
        <end position="43"/>
    </location>
</feature>
<reference evidence="2 3" key="1">
    <citation type="journal article" date="2013" name="PLoS ONE">
        <title>Genomic and secretomic analyses reveal unique features of the lignocellulolytic enzyme system of Penicillium decumbens.</title>
        <authorList>
            <person name="Liu G."/>
            <person name="Zhang L."/>
            <person name="Wei X."/>
            <person name="Zou G."/>
            <person name="Qin Y."/>
            <person name="Ma L."/>
            <person name="Li J."/>
            <person name="Zheng H."/>
            <person name="Wang S."/>
            <person name="Wang C."/>
            <person name="Xun L."/>
            <person name="Zhao G.-P."/>
            <person name="Zhou Z."/>
            <person name="Qu Y."/>
        </authorList>
    </citation>
    <scope>NUCLEOTIDE SEQUENCE [LARGE SCALE GENOMIC DNA]</scope>
    <source>
        <strain evidence="3">114-2 / CGMCC 5302</strain>
    </source>
</reference>
<evidence type="ECO:0008006" key="4">
    <source>
        <dbReference type="Google" id="ProtNLM"/>
    </source>
</evidence>
<evidence type="ECO:0000313" key="3">
    <source>
        <dbReference type="Proteomes" id="UP000019376"/>
    </source>
</evidence>
<feature type="compositionally biased region" description="Polar residues" evidence="1">
    <location>
        <begin position="299"/>
        <end position="310"/>
    </location>
</feature>
<feature type="compositionally biased region" description="Basic and acidic residues" evidence="1">
    <location>
        <begin position="97"/>
        <end position="106"/>
    </location>
</feature>
<dbReference type="PhylomeDB" id="S7Z9A3"/>
<sequence>MPGARQGNRRRDKDSFDSRPLEKKSRQPARQPEREKPPVERHAAGHKAKSQQKDDQTETGPIDLSTTVPIPLQQLLLDVFKTALLTSPVAGNPSIDKTLEEDHEGSATDSAPQPLDTKTLIQTIKSHLYQRDFDSAFAEAGEELLRAYALRWSAARALGYAGIFKAVLAWMRSDGDQASSSATLESAAGSATRVVCLGGGAGAEIVALAAAWRDLQDASGVEASDSMASLAKEVEKTSLNHIEPGKGTEEATQEIAAAAAAPRDAESASDQASSKLSVAAVDIADWSVVMDRLSNTITSPDVPTQKTSKYQPPLLHDGKPDHTNLAVSFHRRDVLVIPESELKDLILGTQPDHTASPPSLLVTLMFTLNELFSTSMPKTTGLLLNITEILPSGAVLLVVDSPGSYSTLKLGKAKDGEVQERQYPMKFLLDHTLLSVAKGKWERVLTQDSRWWRRNAARLSYEVGEGAGLEDMRYQIHVYRKL</sequence>
<dbReference type="Proteomes" id="UP000019376">
    <property type="component" value="Unassembled WGS sequence"/>
</dbReference>
<dbReference type="EMBL" id="KB644408">
    <property type="protein sequence ID" value="EPS25256.1"/>
    <property type="molecule type" value="Genomic_DNA"/>
</dbReference>
<organism evidence="2 3">
    <name type="scientific">Penicillium oxalicum (strain 114-2 / CGMCC 5302)</name>
    <name type="common">Penicillium decumbens</name>
    <dbReference type="NCBI Taxonomy" id="933388"/>
    <lineage>
        <taxon>Eukaryota</taxon>
        <taxon>Fungi</taxon>
        <taxon>Dikarya</taxon>
        <taxon>Ascomycota</taxon>
        <taxon>Pezizomycotina</taxon>
        <taxon>Eurotiomycetes</taxon>
        <taxon>Eurotiomycetidae</taxon>
        <taxon>Eurotiales</taxon>
        <taxon>Aspergillaceae</taxon>
        <taxon>Penicillium</taxon>
    </lineage>
</organism>
<dbReference type="Pfam" id="PF11312">
    <property type="entry name" value="Methyltransf_34"/>
    <property type="match status" value="1"/>
</dbReference>
<gene>
    <name evidence="2" type="ORF">PDE_00189</name>
</gene>